<feature type="region of interest" description="Disordered" evidence="1">
    <location>
        <begin position="385"/>
        <end position="450"/>
    </location>
</feature>
<feature type="compositionally biased region" description="Low complexity" evidence="1">
    <location>
        <begin position="385"/>
        <end position="397"/>
    </location>
</feature>
<dbReference type="Gene3D" id="1.10.220.20">
    <property type="match status" value="1"/>
</dbReference>
<feature type="region of interest" description="Disordered" evidence="1">
    <location>
        <begin position="3006"/>
        <end position="3139"/>
    </location>
</feature>
<feature type="compositionally biased region" description="Polar residues" evidence="1">
    <location>
        <begin position="2241"/>
        <end position="2253"/>
    </location>
</feature>
<dbReference type="InParanoid" id="F0VB25"/>
<feature type="compositionally biased region" description="Low complexity" evidence="1">
    <location>
        <begin position="2302"/>
        <end position="2322"/>
    </location>
</feature>
<dbReference type="InterPro" id="IPR035999">
    <property type="entry name" value="Sec7_dom_sf"/>
</dbReference>
<reference evidence="4" key="1">
    <citation type="submission" date="2011-02" db="EMBL/GenBank/DDBJ databases">
        <authorList>
            <person name="Aslett M."/>
        </authorList>
    </citation>
    <scope>NUCLEOTIDE SEQUENCE</scope>
    <source>
        <strain evidence="4">Liverpool</strain>
    </source>
</reference>
<feature type="region of interest" description="Disordered" evidence="1">
    <location>
        <begin position="2805"/>
        <end position="2954"/>
    </location>
</feature>
<organism evidence="4 6">
    <name type="scientific">Neospora caninum (strain Liverpool)</name>
    <dbReference type="NCBI Taxonomy" id="572307"/>
    <lineage>
        <taxon>Eukaryota</taxon>
        <taxon>Sar</taxon>
        <taxon>Alveolata</taxon>
        <taxon>Apicomplexa</taxon>
        <taxon>Conoidasida</taxon>
        <taxon>Coccidia</taxon>
        <taxon>Eucoccidiorida</taxon>
        <taxon>Eimeriorina</taxon>
        <taxon>Sarcocystidae</taxon>
        <taxon>Neospora</taxon>
    </lineage>
</organism>
<feature type="region of interest" description="Disordered" evidence="1">
    <location>
        <begin position="117"/>
        <end position="140"/>
    </location>
</feature>
<dbReference type="Pfam" id="PF01369">
    <property type="entry name" value="Sec7"/>
    <property type="match status" value="1"/>
</dbReference>
<sequence>MQSVRSGVPRFEGQGDVTVKQSLRGRSAVRGDLTRGNPTGRRFSTPDNEETVSAGDGVRGDLEDAPEASAQAASLAAAAPDGARRRSRYAKMYDRHVQRRLMKRRHSLAVHRPVERLDTPRDSQTNEHASGCSVSGTAREADTHEVVAGVAACGAGERNTGESGGIPGAVVGVGETSSCDRRRLQRRAAPAVVAGPRRRASRDEDTPRETERSCGRPQATGEQHSRLQSLSGALAPWDVRADGTAGRELPAGTPQSASTLFPDGSGNSETGAGYTNPLSLSSVEGVERTSRLPARERSRGEGASHPIEALAAAVQPERCRGDLSSLTTPASSESFEDFPEAAEVRNGYRLAFTREQSLFPDEGCARSEGADVVGVFCDRASSSSTSSLMWSSTCGSSDSDEASRAGDGDPRDARVLADADASPDGEAPRCGSPRRPRRGPRRFTGAARGRDEGSYCQRQVEALRQYIYMREIVEHGTLLFNRSPMTGIRFLQQQNILDDDSLAVAAFLLATDGLDKRRIGELLGGPDAASTSVLNAFCSFMNLADLPLDEALRHFLTFFFMPGESQVILRILESFAAAYVRDNPTTPLSLEYVHILAYALLILNTSLHHPCLQAKDKKMLSRGDFYKMVHCAGIALPENELGEMYARILLKEFKTSFSASEKTYKRLSAAPLGLAQAFASSLRHPQGDSAYPSDRLPNSRSFTPEPSISSNPRGLQLFPEASRSGDGWNRAPCAGPCTFRSQRECEPTGWDKKNAFETCGDARGQRSASECVASTAPQNFSMAGMDAGSLRRAAHRRGPTGDPLTDSLVSPWRVARCAQCGRPAGLSAGDSSQPRRLTAPASVFSRPSGSPEPGARRPSEDVRDIELEACTRVHGAASACREGANLGGRLVRCGECGCGRDRALQVEDGASCEAQIRPLRSTAESDGQATREPGDARLDSRTQRSNSNGARFSGLRANPAGADSNDGQVSRSAPTTPTRNTACWPSRDADLAFAGMPPLVTSGVPALAAYPPHPAGEWFDSWQDAGVPGARAPVVCRFCSGRPPDVSVEAHGGAGPQDSCAHGQIRYSLGCASHDSGASSVASSPSLMYTSPLDPPPFSLFPEPSECLLRPPAPPLALRVGGWAVKVRGIDSADGKVKAAAYLRVHKRQFWLEGADACLDLCWSRWPRTPVGVSQTSSVPPVAPAEALAADAKGWKRSGSMLRSRGRSSVSYEAPACASSSQLASRGGSADDECHVPPDASVRRPHDEGTEAMRAQGAPGPDSVLGGSEANLNLRGGSEMRPAPSAVDRREAGEQASAANVREGQGRQGARAESRSGSASRGGPWRLLPDIPPACPGVILTHGGDAGKGQARPAQEDGAAARRANAEGRDKRGRQEAAGSLLAVARLAGRGGRFLLRGKALKVPRISLHNPFKRQPPRNASAVDFRLSKFTEDDGTSLRTSSAPSGHKQETGALAETRGGNEQRNEGRAQEPTGALEDSAPPDVHAAVPERDIPPNHGQSPAHTNPPECCMGGTGGAGDLSRAEPGSAAAATVVRRGRSFSHPPEFQTAPSAPRLPVSDYPRSVPLPPARVRRHSREAENSPSRPMWRHPFLSHPHPLHAADSCVGRHANGAEAGRWFRSSSCPTPTLVLRAATSVSLPDALLRGLHAPCLGHGQAAAFPIDDPIGLCKSLSFAVALERGSSGGRTASLPKWSASKVGFPEGSSLGSARVDSAEWRLHGGSGTSSFHCEALWGLCLRGGLRRSVSDGALMRRRSSDVAWRFRRRFNWREWHARNDRSPPLAASEDTRGTEWTRPIAREVEPACPAQSAEPGTAVSQPWRLERSQAGSSASSASEGCEDQQTLSPERSKDGESGSAEKGDWSGNSIGGPEQACAVPAASGVSGLRANGPGLFWRRLPSFRSSAEGGFEQSGWSGKPDLVRPAEKKGGGPRGFLARLFQPVLAMASVNRCPLGDLIAVQLGAPPEIAAALEKAAIPIADLVAEPGARQAVFPDLYQPPFLFPFSYPPLVFVGKAAGPPTQGTRGQPGKGPSMVCLTLSFRRRLLVLVLPYYASSFPLPSASKSSQRCTFATPNRLSAEVASATSAFASSSSFASTVLPASAEGVLCPASASPPCRQPEERFGAGERATQPQAAPVPSPLSPGSRGKEGGRACVSLEHCRRSRGSSGGSVACHRPSDAARAGAEMPLSAAFASLVHDSNRRSSATLGEGDRRTSEAASTAVKASAKEEPFGSATVPGLPRISPQERQGVSEGQTPLSEVGASGESADRQVNSQGRSCDLPTTEASDRGRDPLVPGRAQLSELGLSAPSGVAPPSSSAAAQGAVQGARRDTQKRHATLDRTRSYPSFCAGVLPSLSSPPPALAGLADRSAELRGHPNLPETSGGDPATLALQKSPLPILRGYFPGFLAPPTEGFQRQVGEQPGEAQRGRSSGEGLCPPLSGPGSARGRDGRRESVAGLVGNERRTEGDTGLDGGSWAAGDRGGASGFLDWQVLFSFLRRQVAFNKAAQALKAQKEAHRQWELRKKLEDSKEVEFTDQILPHLLRHWVSTPAPSVLGQETESRRALALGESVRFLRGLQRVEKRWRHCQKEQPRGYSEDLVPLSAAVVFPSACDSACLSHEAGSHRDGRAEWKRGLLPSSVAVSVSAVPSDPRLRNLESLSSFQRTGERSTPPVSRQGSLPGAEAGVDQGEKPETTLTKLFPMQSSREGGASTDKSHGTRLDGSKCARGGTGTARSSAEDVRSLLAWGRKPAPHVDHAEEGEKGDGASFRTASQPEWPSTQEGPGGEDATRDTQAEPVYHQVRTEGLEDLRVSEQMESPPSATFAGDSSRSRTRFPQSRFAADLARANVGRGRRKARADGKSRETRKPRSSSEREVASRERRGGEQATANPPHGRAAGASKRPVTARPGGRNKQSADVPLEAARMQNGVPGLPNSTSRSRSAPPLPFGSPTSYLHSPRSSNAPFVHMESLHKLALEEAGDLATLDRPVDGSAAVRDTQSRLELFESLYAADETERPDRSSDPGVCLSASASALGPDTPVRPGGPNVPLRGGGRTSEPCPPRGGSGCVERFSASHGRRRPSNTGDDDPTPAGPFEAASAGGCAALRSAAKRDASGDPRQQAKEPGQGAGAREDEQDPRHKLVGSPLETRCGQGACPRHGDSGCVCGVGETKGINASPTRPNAVAGALHRAPVSFDDGNADPRHRASSCGEARGLQQRSAAATARGHFRRLERDLPGTYPLLQMLPEGIATAEPLLSAGSAFEILASLDRPVGGCAGDIGTLGGDASYEPRRCGISSSSSDAALGRLSDARRLGELWGRSAGIHPGQAFAFPYGQPPLCAACCRCRRCSALDAREEEEWQPGAGGVEEGAKSDAAARPVVGTAQVRCDVAASACATSPALRAPHVPLPGDSLSAWPSTDRATEAGDAAGSTSGDLLLASFRVVESFDESNGNSLSRRGTVTSGTELEAVARAATSPAGCHATPQTAVECFPSRENTTAYPRGCLLAAAKGPEGQCVEGHCGHPASPEADSVEERTQEGASQSVACNTCSGRKRSREKTWCFCPRCSIGAGIADVLECVVLHMPTVGYVQGMAGVAAVLLFFMERERAFILMVQLLQLHPLPDFFMLSSLGKRTLRHHLSAFKRYLAALLPALSEHFTSLHLPPSFYLLPWVLSLFTSVLPLHIVVRVWDGLLLAGGGRDTLFQIALAILHYYDEALRGRSFEGCVALLSRQDCHAASNSAAFDECRFFDGLRWVETQWPEIEEALVVPAAALTSSGD</sequence>
<feature type="compositionally biased region" description="Polar residues" evidence="1">
    <location>
        <begin position="2765"/>
        <end position="2777"/>
    </location>
</feature>
<dbReference type="PROSITE" id="PS50190">
    <property type="entry name" value="SEC7"/>
    <property type="match status" value="1"/>
</dbReference>
<evidence type="ECO:0000259" key="2">
    <source>
        <dbReference type="PROSITE" id="PS50086"/>
    </source>
</evidence>
<dbReference type="Gene3D" id="1.10.1000.11">
    <property type="entry name" value="Arf Nucleotide-binding Site Opener,domain 2"/>
    <property type="match status" value="1"/>
</dbReference>
<dbReference type="eggNOG" id="KOG2223">
    <property type="taxonomic scope" value="Eukaryota"/>
</dbReference>
<dbReference type="GO" id="GO:0005085">
    <property type="term" value="F:guanyl-nucleotide exchange factor activity"/>
    <property type="evidence" value="ECO:0007669"/>
    <property type="project" value="InterPro"/>
</dbReference>
<feature type="region of interest" description="Disordered" evidence="1">
    <location>
        <begin position="243"/>
        <end position="338"/>
    </location>
</feature>
<feature type="compositionally biased region" description="Low complexity" evidence="1">
    <location>
        <begin position="1308"/>
        <end position="1323"/>
    </location>
</feature>
<gene>
    <name evidence="5" type="ORF">BN1204_039220</name>
    <name evidence="4" type="ORF">NCLIV_039220</name>
</gene>
<protein>
    <submittedName>
        <fullName evidence="4">Putative sec7 domain-containing protein</fullName>
    </submittedName>
    <submittedName>
        <fullName evidence="5">Sec7 domain-containing protein, putative</fullName>
    </submittedName>
</protein>
<dbReference type="Pfam" id="PF00566">
    <property type="entry name" value="RabGAP-TBC"/>
    <property type="match status" value="1"/>
</dbReference>
<feature type="region of interest" description="Disordered" evidence="1">
    <location>
        <begin position="177"/>
        <end position="228"/>
    </location>
</feature>
<dbReference type="eggNOG" id="KOG0930">
    <property type="taxonomic scope" value="Eukaryota"/>
</dbReference>
<feature type="compositionally biased region" description="Polar residues" evidence="1">
    <location>
        <begin position="696"/>
        <end position="713"/>
    </location>
</feature>
<feature type="region of interest" description="Disordered" evidence="1">
    <location>
        <begin position="685"/>
        <end position="723"/>
    </location>
</feature>
<feature type="compositionally biased region" description="Basic and acidic residues" evidence="1">
    <location>
        <begin position="1232"/>
        <end position="1251"/>
    </location>
</feature>
<dbReference type="GeneID" id="13441881"/>
<dbReference type="InterPro" id="IPR000195">
    <property type="entry name" value="Rab-GAP-TBC_dom"/>
</dbReference>
<feature type="compositionally biased region" description="Basic and acidic residues" evidence="1">
    <location>
        <begin position="2748"/>
        <end position="2760"/>
    </location>
</feature>
<dbReference type="SUPFAM" id="SSF47923">
    <property type="entry name" value="Ypt/Rab-GAP domain of gyp1p"/>
    <property type="match status" value="2"/>
</dbReference>
<feature type="region of interest" description="Disordered" evidence="1">
    <location>
        <begin position="1"/>
        <end position="68"/>
    </location>
</feature>
<evidence type="ECO:0000313" key="6">
    <source>
        <dbReference type="Proteomes" id="UP000007494"/>
    </source>
</evidence>
<feature type="compositionally biased region" description="Polar residues" evidence="1">
    <location>
        <begin position="253"/>
        <end position="270"/>
    </location>
</feature>
<feature type="compositionally biased region" description="Basic and acidic residues" evidence="1">
    <location>
        <begin position="401"/>
        <end position="417"/>
    </location>
</feature>
<dbReference type="VEuPathDB" id="ToxoDB:NCLIV_039220"/>
<feature type="compositionally biased region" description="Polar residues" evidence="1">
    <location>
        <begin position="2944"/>
        <end position="2954"/>
    </location>
</feature>
<reference evidence="5" key="4">
    <citation type="journal article" date="2015" name="PLoS ONE">
        <title>Comprehensive Evaluation of Toxoplasma gondii VEG and Neospora caninum LIV Genomes with Tachyzoite Stage Transcriptome and Proteome Defines Novel Transcript Features.</title>
        <authorList>
            <person name="Ramaprasad A."/>
            <person name="Mourier T."/>
            <person name="Naeem R."/>
            <person name="Malas T.B."/>
            <person name="Moussa E."/>
            <person name="Panigrahi A."/>
            <person name="Vermont S.J."/>
            <person name="Otto T.D."/>
            <person name="Wastling J."/>
            <person name="Pain A."/>
        </authorList>
    </citation>
    <scope>NUCLEOTIDE SEQUENCE</scope>
    <source>
        <strain evidence="5">Liverpool</strain>
    </source>
</reference>
<keyword evidence="6" id="KW-1185">Reference proteome</keyword>
<dbReference type="SMART" id="SM00222">
    <property type="entry name" value="Sec7"/>
    <property type="match status" value="1"/>
</dbReference>
<dbReference type="SMART" id="SM00164">
    <property type="entry name" value="TBC"/>
    <property type="match status" value="1"/>
</dbReference>
<feature type="region of interest" description="Disordered" evidence="1">
    <location>
        <begin position="1433"/>
        <end position="1586"/>
    </location>
</feature>
<feature type="region of interest" description="Disordered" evidence="1">
    <location>
        <begin position="3398"/>
        <end position="3422"/>
    </location>
</feature>
<evidence type="ECO:0000259" key="3">
    <source>
        <dbReference type="PROSITE" id="PS50190"/>
    </source>
</evidence>
<accession>F0VB25</accession>
<reference evidence="6" key="3">
    <citation type="journal article" date="2012" name="PLoS Pathog.">
        <title>Comparative genomics of the apicomplexan parasites Toxoplasma gondii and Neospora caninum: Coccidia differing in host range and transmission strategy.</title>
        <authorList>
            <person name="Reid A.J."/>
            <person name="Vermont S.J."/>
            <person name="Cotton J.A."/>
            <person name="Harris D."/>
            <person name="Hill-Cawthorne G.A."/>
            <person name="Konen-Waisman S."/>
            <person name="Latham S.M."/>
            <person name="Mourier T."/>
            <person name="Norton R."/>
            <person name="Quail M.A."/>
            <person name="Sanders M."/>
            <person name="Shanmugam D."/>
            <person name="Sohal A."/>
            <person name="Wasmuth J.D."/>
            <person name="Brunk B."/>
            <person name="Grigg M.E."/>
            <person name="Howard J.C."/>
            <person name="Parkinson J."/>
            <person name="Roos D.S."/>
            <person name="Trees A.J."/>
            <person name="Berriman M."/>
            <person name="Pain A."/>
            <person name="Wastling J.M."/>
        </authorList>
    </citation>
    <scope>NUCLEOTIDE SEQUENCE [LARGE SCALE GENOMIC DNA]</scope>
    <source>
        <strain evidence="6">Liverpool</strain>
    </source>
</reference>
<feature type="region of interest" description="Disordered" evidence="1">
    <location>
        <begin position="2653"/>
        <end position="2789"/>
    </location>
</feature>
<dbReference type="RefSeq" id="XP_003880880.1">
    <property type="nucleotide sequence ID" value="XM_003880831.1"/>
</dbReference>
<dbReference type="OMA" id="HYYDEAL"/>
<feature type="domain" description="SEC7" evidence="3">
    <location>
        <begin position="462"/>
        <end position="651"/>
    </location>
</feature>
<dbReference type="InterPro" id="IPR000904">
    <property type="entry name" value="Sec7_dom"/>
</dbReference>
<feature type="region of interest" description="Disordered" evidence="1">
    <location>
        <begin position="2107"/>
        <end position="2147"/>
    </location>
</feature>
<feature type="compositionally biased region" description="Basic and acidic residues" evidence="1">
    <location>
        <begin position="1364"/>
        <end position="1375"/>
    </location>
</feature>
<dbReference type="CDD" id="cd00171">
    <property type="entry name" value="Sec7"/>
    <property type="match status" value="1"/>
</dbReference>
<feature type="region of interest" description="Disordered" evidence="1">
    <location>
        <begin position="917"/>
        <end position="984"/>
    </location>
</feature>
<feature type="compositionally biased region" description="Basic and acidic residues" evidence="1">
    <location>
        <begin position="3103"/>
        <end position="3115"/>
    </location>
</feature>
<feature type="compositionally biased region" description="Basic and acidic residues" evidence="1">
    <location>
        <begin position="2852"/>
        <end position="2879"/>
    </location>
</feature>
<feature type="compositionally biased region" description="Basic and acidic residues" evidence="1">
    <location>
        <begin position="932"/>
        <end position="942"/>
    </location>
</feature>
<dbReference type="EMBL" id="FR823385">
    <property type="protein sequence ID" value="CBZ50847.1"/>
    <property type="molecule type" value="Genomic_DNA"/>
</dbReference>
<feature type="region of interest" description="Disordered" evidence="1">
    <location>
        <begin position="1220"/>
        <end position="1329"/>
    </location>
</feature>
<feature type="compositionally biased region" description="Basic and acidic residues" evidence="1">
    <location>
        <begin position="1845"/>
        <end position="1859"/>
    </location>
</feature>
<dbReference type="InterPro" id="IPR035969">
    <property type="entry name" value="Rab-GAP_TBC_sf"/>
</dbReference>
<feature type="region of interest" description="Disordered" evidence="1">
    <location>
        <begin position="825"/>
        <end position="861"/>
    </location>
</feature>
<evidence type="ECO:0000256" key="1">
    <source>
        <dbReference type="SAM" id="MobiDB-lite"/>
    </source>
</evidence>
<feature type="compositionally biased region" description="Basic and acidic residues" evidence="1">
    <location>
        <begin position="1459"/>
        <end position="1469"/>
    </location>
</feature>
<feature type="region of interest" description="Disordered" evidence="1">
    <location>
        <begin position="2406"/>
        <end position="2473"/>
    </location>
</feature>
<feature type="compositionally biased region" description="Basic and acidic residues" evidence="1">
    <location>
        <begin position="201"/>
        <end position="214"/>
    </location>
</feature>
<feature type="domain" description="Rab-GAP TBC" evidence="2">
    <location>
        <begin position="3523"/>
        <end position="3688"/>
    </location>
</feature>
<feature type="region of interest" description="Disordered" evidence="1">
    <location>
        <begin position="2195"/>
        <end position="2387"/>
    </location>
</feature>
<feature type="region of interest" description="Disordered" evidence="1">
    <location>
        <begin position="3187"/>
        <end position="3210"/>
    </location>
</feature>
<dbReference type="Gene3D" id="1.10.472.80">
    <property type="entry name" value="Ypt/Rab-GAP domain of gyp1p, domain 3"/>
    <property type="match status" value="1"/>
</dbReference>
<feature type="compositionally biased region" description="Low complexity" evidence="1">
    <location>
        <begin position="1823"/>
        <end position="1833"/>
    </location>
</feature>
<feature type="compositionally biased region" description="Basic and acidic residues" evidence="1">
    <location>
        <begin position="3124"/>
        <end position="3133"/>
    </location>
</feature>
<feature type="compositionally biased region" description="Basic and acidic residues" evidence="1">
    <location>
        <begin position="285"/>
        <end position="302"/>
    </location>
</feature>
<feature type="region of interest" description="Disordered" evidence="1">
    <location>
        <begin position="1903"/>
        <end position="1924"/>
    </location>
</feature>
<feature type="compositionally biased region" description="Polar residues" evidence="1">
    <location>
        <begin position="324"/>
        <end position="333"/>
    </location>
</feature>
<name>F0VB25_NEOCL</name>
<dbReference type="InterPro" id="IPR023394">
    <property type="entry name" value="Sec7_C_sf"/>
</dbReference>
<dbReference type="GO" id="GO:0032012">
    <property type="term" value="P:regulation of ARF protein signal transduction"/>
    <property type="evidence" value="ECO:0007669"/>
    <property type="project" value="InterPro"/>
</dbReference>
<evidence type="ECO:0000313" key="5">
    <source>
        <dbReference type="EMBL" id="CEL68149.1"/>
    </source>
</evidence>
<dbReference type="PANTHER" id="PTHR10663">
    <property type="entry name" value="GUANYL-NUCLEOTIDE EXCHANGE FACTOR"/>
    <property type="match status" value="1"/>
</dbReference>
<feature type="compositionally biased region" description="Basic residues" evidence="1">
    <location>
        <begin position="432"/>
        <end position="441"/>
    </location>
</feature>
<feature type="region of interest" description="Disordered" evidence="1">
    <location>
        <begin position="1799"/>
        <end position="1871"/>
    </location>
</feature>
<dbReference type="EMBL" id="LN714484">
    <property type="protein sequence ID" value="CEL68149.1"/>
    <property type="molecule type" value="Genomic_DNA"/>
</dbReference>
<feature type="compositionally biased region" description="Basic and acidic residues" evidence="1">
    <location>
        <begin position="2709"/>
        <end position="2720"/>
    </location>
</feature>
<dbReference type="OrthoDB" id="18431at2759"/>
<feature type="compositionally biased region" description="Polar residues" evidence="1">
    <location>
        <begin position="2690"/>
        <end position="2702"/>
    </location>
</feature>
<dbReference type="Gene3D" id="1.10.8.270">
    <property type="entry name" value="putative rabgap domain of human tbc1 domain family member 14 like domains"/>
    <property type="match status" value="1"/>
</dbReference>
<dbReference type="Proteomes" id="UP000007494">
    <property type="component" value="Chromosome IX"/>
</dbReference>
<feature type="region of interest" description="Disordered" evidence="1">
    <location>
        <begin position="1341"/>
        <end position="1376"/>
    </location>
</feature>
<proteinExistence type="predicted"/>
<feature type="compositionally biased region" description="Polar residues" evidence="1">
    <location>
        <begin position="126"/>
        <end position="136"/>
    </location>
</feature>
<evidence type="ECO:0000313" key="4">
    <source>
        <dbReference type="EMBL" id="CBZ50847.1"/>
    </source>
</evidence>
<dbReference type="SUPFAM" id="SSF48425">
    <property type="entry name" value="Sec7 domain"/>
    <property type="match status" value="1"/>
</dbReference>
<dbReference type="PROSITE" id="PS50086">
    <property type="entry name" value="TBC_RABGAP"/>
    <property type="match status" value="1"/>
</dbReference>
<reference evidence="4" key="2">
    <citation type="submission" date="2011-03" db="EMBL/GenBank/DDBJ databases">
        <title>Comparative genomics and transcriptomics of Neospora caninum and Toxoplasma gondii.</title>
        <authorList>
            <person name="Reid A.J."/>
            <person name="Sohal A."/>
            <person name="Harris D."/>
            <person name="Quail M."/>
            <person name="Sanders M."/>
            <person name="Berriman M."/>
            <person name="Wastling J.M."/>
            <person name="Pain A."/>
        </authorList>
    </citation>
    <scope>NUCLEOTIDE SEQUENCE</scope>
    <source>
        <strain evidence="4">Liverpool</strain>
    </source>
</reference>
<feature type="compositionally biased region" description="Polar residues" evidence="1">
    <location>
        <begin position="965"/>
        <end position="983"/>
    </location>
</feature>